<evidence type="ECO:0000256" key="7">
    <source>
        <dbReference type="ARBA" id="ARBA00022598"/>
    </source>
</evidence>
<dbReference type="PROSITE" id="PS00866">
    <property type="entry name" value="CPSASE_1"/>
    <property type="match status" value="1"/>
</dbReference>
<evidence type="ECO:0000256" key="16">
    <source>
        <dbReference type="ARBA" id="ARBA00079226"/>
    </source>
</evidence>
<name>A0A075G8C3_9EURY</name>
<dbReference type="AlphaFoldDB" id="A0A075G8C3"/>
<feature type="domain" description="Biotin carboxylation" evidence="19">
    <location>
        <begin position="13"/>
        <end position="462"/>
    </location>
</feature>
<feature type="domain" description="ATP-grasp" evidence="18">
    <location>
        <begin position="132"/>
        <end position="333"/>
    </location>
</feature>
<dbReference type="InterPro" id="IPR005479">
    <property type="entry name" value="CPAse_ATP-bd"/>
</dbReference>
<proteinExistence type="predicted"/>
<dbReference type="FunFam" id="3.30.1490.20:FF:000003">
    <property type="entry name" value="acetyl-CoA carboxylase isoform X1"/>
    <property type="match status" value="1"/>
</dbReference>
<comment type="function">
    <text evidence="3">Pyruvate carboxylase catalyzes a 2-step reaction, involving the ATP-dependent carboxylation of the covalently attached biotin in the first step and the transfer of the carboxyl group to pyruvate in the second.</text>
</comment>
<dbReference type="GO" id="GO:0046872">
    <property type="term" value="F:metal ion binding"/>
    <property type="evidence" value="ECO:0007669"/>
    <property type="project" value="InterPro"/>
</dbReference>
<dbReference type="EC" id="6.4.1.1" evidence="5"/>
<dbReference type="PANTHER" id="PTHR18866:SF33">
    <property type="entry name" value="METHYLCROTONOYL-COA CARBOXYLASE SUBUNIT ALPHA, MITOCHONDRIAL-RELATED"/>
    <property type="match status" value="1"/>
</dbReference>
<evidence type="ECO:0000259" key="19">
    <source>
        <dbReference type="PROSITE" id="PS50979"/>
    </source>
</evidence>
<dbReference type="FunFam" id="3.30.470.20:FF:000028">
    <property type="entry name" value="Methylcrotonoyl-CoA carboxylase subunit alpha, mitochondrial"/>
    <property type="match status" value="1"/>
</dbReference>
<dbReference type="PANTHER" id="PTHR18866">
    <property type="entry name" value="CARBOXYLASE:PYRUVATE/ACETYL-COA/PROPIONYL-COA CARBOXYLASE"/>
    <property type="match status" value="1"/>
</dbReference>
<comment type="cofactor">
    <cofactor evidence="1">
        <name>Mn(2+)</name>
        <dbReference type="ChEBI" id="CHEBI:29035"/>
    </cofactor>
</comment>
<dbReference type="GO" id="GO:0005524">
    <property type="term" value="F:ATP binding"/>
    <property type="evidence" value="ECO:0007669"/>
    <property type="project" value="UniProtKB-UniRule"/>
</dbReference>
<keyword evidence="11" id="KW-0092">Biotin</keyword>
<dbReference type="Pfam" id="PF02785">
    <property type="entry name" value="Biotin_carb_C"/>
    <property type="match status" value="1"/>
</dbReference>
<dbReference type="InterPro" id="IPR011764">
    <property type="entry name" value="Biotin_carboxylation_dom"/>
</dbReference>
<evidence type="ECO:0000313" key="20">
    <source>
        <dbReference type="EMBL" id="AIE97962.1"/>
    </source>
</evidence>
<evidence type="ECO:0000256" key="4">
    <source>
        <dbReference type="ARBA" id="ARBA00004742"/>
    </source>
</evidence>
<dbReference type="InterPro" id="IPR016185">
    <property type="entry name" value="PreATP-grasp_dom_sf"/>
</dbReference>
<dbReference type="SUPFAM" id="SSF52440">
    <property type="entry name" value="PreATP-grasp domain"/>
    <property type="match status" value="1"/>
</dbReference>
<sequence>MDFPSWIADAPFKFGKVLIANRGEIACRIIRGCQEMGLATVAIFNDADANAMHVELADEAVHLEGDDLASTYLSATSIINACRISRADALHPGYGFLSERADFAELVGASGIIWIGPPSKAIDSMGDKVKARRLMLDAGVPLVPGAELTSQDSLNDTVDELRTLSSEVGFPILLKASAGGGGKGMRAVETSGELEAAYLSAKREALSAFGDDTIYLERRIVSPRHIEIQILCDTHGGAIHLLERECSIQRRHQKVIEEAPSVAISVEMREQMGEAAINAAKAVHYVGAGTVEFLLSGDEFFFLEMNTRLQVEHPVTELVTGVDLVQEQLRIAAGHPLAISQDEVFPRGWAIEARIYSEDAANGFLPATGPLAIFRAPEGPGIRLDTGVRQGDEARIDFDPMLAKLIVHAPDRQRAIERMSRALEDFIILGVTTNIEFLRSVITHQKFASGDTTTDFIESIWPDGWKSLGDPAAAVIAAASAEKAGFHLGVLSGDLEDSPDPYNPFSTLGRRYP</sequence>
<dbReference type="PROSITE" id="PS00867">
    <property type="entry name" value="CPSASE_2"/>
    <property type="match status" value="1"/>
</dbReference>
<evidence type="ECO:0000256" key="1">
    <source>
        <dbReference type="ARBA" id="ARBA00001936"/>
    </source>
</evidence>
<evidence type="ECO:0000256" key="15">
    <source>
        <dbReference type="ARBA" id="ARBA00073540"/>
    </source>
</evidence>
<dbReference type="GO" id="GO:0004736">
    <property type="term" value="F:pyruvate carboxylase activity"/>
    <property type="evidence" value="ECO:0007669"/>
    <property type="project" value="UniProtKB-EC"/>
</dbReference>
<reference evidence="20" key="1">
    <citation type="journal article" date="2014" name="Genome Biol. Evol.">
        <title>Pangenome evidence for extensive interdomain horizontal transfer affecting lineage core and shell genes in uncultured planktonic thaumarchaeota and euryarchaeota.</title>
        <authorList>
            <person name="Deschamps P."/>
            <person name="Zivanovic Y."/>
            <person name="Moreira D."/>
            <person name="Rodriguez-Valera F."/>
            <person name="Lopez-Garcia P."/>
        </authorList>
    </citation>
    <scope>NUCLEOTIDE SEQUENCE</scope>
</reference>
<dbReference type="SMART" id="SM00878">
    <property type="entry name" value="Biotin_carb_C"/>
    <property type="match status" value="1"/>
</dbReference>
<evidence type="ECO:0000256" key="12">
    <source>
        <dbReference type="ARBA" id="ARBA00023317"/>
    </source>
</evidence>
<evidence type="ECO:0000256" key="8">
    <source>
        <dbReference type="ARBA" id="ARBA00022741"/>
    </source>
</evidence>
<dbReference type="InterPro" id="IPR005482">
    <property type="entry name" value="Biotin_COase_C"/>
</dbReference>
<comment type="subunit">
    <text evidence="14">Heterooctamer of four A and four B subunits.</text>
</comment>
<dbReference type="InterPro" id="IPR050856">
    <property type="entry name" value="Biotin_carboxylase_complex"/>
</dbReference>
<dbReference type="GO" id="GO:0006094">
    <property type="term" value="P:gluconeogenesis"/>
    <property type="evidence" value="ECO:0007669"/>
    <property type="project" value="UniProtKB-KW"/>
</dbReference>
<dbReference type="PROSITE" id="PS50979">
    <property type="entry name" value="BC"/>
    <property type="match status" value="1"/>
</dbReference>
<evidence type="ECO:0000256" key="11">
    <source>
        <dbReference type="ARBA" id="ARBA00023267"/>
    </source>
</evidence>
<dbReference type="Pfam" id="PF00289">
    <property type="entry name" value="Biotin_carb_N"/>
    <property type="match status" value="1"/>
</dbReference>
<keyword evidence="12" id="KW-0670">Pyruvate</keyword>
<evidence type="ECO:0000256" key="3">
    <source>
        <dbReference type="ARBA" id="ARBA00002380"/>
    </source>
</evidence>
<dbReference type="InterPro" id="IPR011761">
    <property type="entry name" value="ATP-grasp"/>
</dbReference>
<dbReference type="Pfam" id="PF02786">
    <property type="entry name" value="CPSase_L_D2"/>
    <property type="match status" value="1"/>
</dbReference>
<dbReference type="FunFam" id="3.40.50.20:FF:000010">
    <property type="entry name" value="Propionyl-CoA carboxylase subunit alpha"/>
    <property type="match status" value="1"/>
</dbReference>
<keyword evidence="6" id="KW-0312">Gluconeogenesis</keyword>
<evidence type="ECO:0000256" key="5">
    <source>
        <dbReference type="ARBA" id="ARBA00013057"/>
    </source>
</evidence>
<organism evidence="20">
    <name type="scientific">uncultured marine group II/III euryarchaeote KM3_03_G06</name>
    <dbReference type="NCBI Taxonomy" id="1457834"/>
    <lineage>
        <taxon>Archaea</taxon>
        <taxon>Methanobacteriati</taxon>
        <taxon>Methanobacteriota</taxon>
        <taxon>environmental samples</taxon>
    </lineage>
</organism>
<keyword evidence="8 17" id="KW-0547">Nucleotide-binding</keyword>
<accession>A0A075G8C3</accession>
<keyword evidence="7 20" id="KW-0436">Ligase</keyword>
<evidence type="ECO:0000256" key="14">
    <source>
        <dbReference type="ARBA" id="ARBA00064342"/>
    </source>
</evidence>
<keyword evidence="9 17" id="KW-0067">ATP-binding</keyword>
<dbReference type="EMBL" id="KF900521">
    <property type="protein sequence ID" value="AIE97962.1"/>
    <property type="molecule type" value="Genomic_DNA"/>
</dbReference>
<evidence type="ECO:0000256" key="10">
    <source>
        <dbReference type="ARBA" id="ARBA00022842"/>
    </source>
</evidence>
<evidence type="ECO:0000256" key="6">
    <source>
        <dbReference type="ARBA" id="ARBA00022432"/>
    </source>
</evidence>
<comment type="cofactor">
    <cofactor evidence="2">
        <name>Co(2+)</name>
        <dbReference type="ChEBI" id="CHEBI:48828"/>
    </cofactor>
</comment>
<evidence type="ECO:0000256" key="13">
    <source>
        <dbReference type="ARBA" id="ARBA00049382"/>
    </source>
</evidence>
<comment type="pathway">
    <text evidence="4">Carbohydrate biosynthesis; gluconeogenesis.</text>
</comment>
<dbReference type="InterPro" id="IPR005481">
    <property type="entry name" value="BC-like_N"/>
</dbReference>
<dbReference type="Gene3D" id="3.30.470.20">
    <property type="entry name" value="ATP-grasp fold, B domain"/>
    <property type="match status" value="1"/>
</dbReference>
<dbReference type="PROSITE" id="PS50975">
    <property type="entry name" value="ATP_GRASP"/>
    <property type="match status" value="1"/>
</dbReference>
<dbReference type="InterPro" id="IPR011054">
    <property type="entry name" value="Rudment_hybrid_motif"/>
</dbReference>
<evidence type="ECO:0000256" key="17">
    <source>
        <dbReference type="PROSITE-ProRule" id="PRU00409"/>
    </source>
</evidence>
<comment type="catalytic activity">
    <reaction evidence="13">
        <text>hydrogencarbonate + pyruvate + ATP = oxaloacetate + ADP + phosphate + H(+)</text>
        <dbReference type="Rhea" id="RHEA:20844"/>
        <dbReference type="ChEBI" id="CHEBI:15361"/>
        <dbReference type="ChEBI" id="CHEBI:15378"/>
        <dbReference type="ChEBI" id="CHEBI:16452"/>
        <dbReference type="ChEBI" id="CHEBI:17544"/>
        <dbReference type="ChEBI" id="CHEBI:30616"/>
        <dbReference type="ChEBI" id="CHEBI:43474"/>
        <dbReference type="ChEBI" id="CHEBI:456216"/>
        <dbReference type="EC" id="6.4.1.1"/>
    </reaction>
</comment>
<evidence type="ECO:0000259" key="18">
    <source>
        <dbReference type="PROSITE" id="PS50975"/>
    </source>
</evidence>
<keyword evidence="10" id="KW-0460">Magnesium</keyword>
<dbReference type="SUPFAM" id="SSF51246">
    <property type="entry name" value="Rudiment single hybrid motif"/>
    <property type="match status" value="1"/>
</dbReference>
<evidence type="ECO:0000256" key="9">
    <source>
        <dbReference type="ARBA" id="ARBA00022840"/>
    </source>
</evidence>
<protein>
    <recommendedName>
        <fullName evidence="15">Pyruvate carboxylase subunit A</fullName>
        <ecNumber evidence="5">6.4.1.1</ecNumber>
    </recommendedName>
    <alternativeName>
        <fullName evidence="16">Pyruvic carboxylase A</fullName>
    </alternativeName>
</protein>
<dbReference type="SUPFAM" id="SSF56059">
    <property type="entry name" value="Glutathione synthetase ATP-binding domain-like"/>
    <property type="match status" value="1"/>
</dbReference>
<evidence type="ECO:0000256" key="2">
    <source>
        <dbReference type="ARBA" id="ARBA00001941"/>
    </source>
</evidence>